<evidence type="ECO:0000313" key="1">
    <source>
        <dbReference type="EMBL" id="SDM20091.1"/>
    </source>
</evidence>
<proteinExistence type="predicted"/>
<evidence type="ECO:0000313" key="2">
    <source>
        <dbReference type="Proteomes" id="UP000199682"/>
    </source>
</evidence>
<protein>
    <submittedName>
        <fullName evidence="1">Immunity protein Imm1</fullName>
    </submittedName>
</protein>
<dbReference type="AlphaFoldDB" id="A0A1G9RAC5"/>
<name>A0A1G9RAC5_9PSEU</name>
<dbReference type="EMBL" id="FNET01000018">
    <property type="protein sequence ID" value="SDM20091.1"/>
    <property type="molecule type" value="Genomic_DNA"/>
</dbReference>
<organism evidence="1 2">
    <name type="scientific">Lentzea albidocapillata subsp. violacea</name>
    <dbReference type="NCBI Taxonomy" id="128104"/>
    <lineage>
        <taxon>Bacteria</taxon>
        <taxon>Bacillati</taxon>
        <taxon>Actinomycetota</taxon>
        <taxon>Actinomycetes</taxon>
        <taxon>Pseudonocardiales</taxon>
        <taxon>Pseudonocardiaceae</taxon>
        <taxon>Lentzea</taxon>
    </lineage>
</organism>
<gene>
    <name evidence="1" type="ORF">SAMN04488074_11837</name>
</gene>
<sequence length="136" mass="14881">MVALEAWFDGDAEDPTIVRTSDELDAVLDTIAAWPYPGQLQLLIADNPGYVVLDVGLNGAKQRGVLFYSNQELPDAYASQGSDTVDPAPIYYYMGSDTEFPATAEIPLADVRRAAHEYMSTGGGRPHDITWQVWAD</sequence>
<dbReference type="RefSeq" id="WP_176929876.1">
    <property type="nucleotide sequence ID" value="NZ_FNET01000018.1"/>
</dbReference>
<dbReference type="InterPro" id="IPR025680">
    <property type="entry name" value="DddI"/>
</dbReference>
<reference evidence="2" key="1">
    <citation type="submission" date="2016-10" db="EMBL/GenBank/DDBJ databases">
        <authorList>
            <person name="Varghese N."/>
            <person name="Submissions S."/>
        </authorList>
    </citation>
    <scope>NUCLEOTIDE SEQUENCE [LARGE SCALE GENOMIC DNA]</scope>
    <source>
        <strain evidence="2">DSM 44796</strain>
    </source>
</reference>
<dbReference type="Proteomes" id="UP000199682">
    <property type="component" value="Unassembled WGS sequence"/>
</dbReference>
<accession>A0A1G9RAC5</accession>
<dbReference type="Pfam" id="PF14430">
    <property type="entry name" value="Imm1"/>
    <property type="match status" value="1"/>
</dbReference>